<evidence type="ECO:0000256" key="1">
    <source>
        <dbReference type="ARBA" id="ARBA00004937"/>
    </source>
</evidence>
<comment type="pathway">
    <text evidence="1">Carbohydrate degradation; pentose phosphate pathway; D-ribulose 5-phosphate from D-glucose 6-phosphate (oxidative stage): step 1/3.</text>
</comment>
<dbReference type="Proteomes" id="UP001374535">
    <property type="component" value="Chromosome 11"/>
</dbReference>
<dbReference type="GO" id="GO:0004345">
    <property type="term" value="F:glucose-6-phosphate dehydrogenase activity"/>
    <property type="evidence" value="ECO:0007669"/>
    <property type="project" value="UniProtKB-EC"/>
</dbReference>
<name>A0AAQ3RFD3_VIGMU</name>
<evidence type="ECO:0000256" key="2">
    <source>
        <dbReference type="ARBA" id="ARBA00013019"/>
    </source>
</evidence>
<dbReference type="InterPro" id="IPR019796">
    <property type="entry name" value="G6P_DH_AS"/>
</dbReference>
<dbReference type="InterPro" id="IPR022674">
    <property type="entry name" value="G6P_DH_NAD-bd"/>
</dbReference>
<dbReference type="Gene3D" id="3.30.360.10">
    <property type="entry name" value="Dihydrodipicolinate Reductase, domain 2"/>
    <property type="match status" value="1"/>
</dbReference>
<dbReference type="Pfam" id="PF00479">
    <property type="entry name" value="G6PD_N"/>
    <property type="match status" value="1"/>
</dbReference>
<dbReference type="GO" id="GO:0050661">
    <property type="term" value="F:NADP binding"/>
    <property type="evidence" value="ECO:0007669"/>
    <property type="project" value="InterPro"/>
</dbReference>
<evidence type="ECO:0000256" key="4">
    <source>
        <dbReference type="ARBA" id="ARBA00023002"/>
    </source>
</evidence>
<keyword evidence="9" id="KW-1185">Reference proteome</keyword>
<protein>
    <recommendedName>
        <fullName evidence="2">glucose-6-phosphate dehydrogenase (NADP(+))</fullName>
        <ecNumber evidence="2">1.1.1.49</ecNumber>
    </recommendedName>
</protein>
<evidence type="ECO:0000256" key="3">
    <source>
        <dbReference type="ARBA" id="ARBA00022857"/>
    </source>
</evidence>
<keyword evidence="4" id="KW-0560">Oxidoreductase</keyword>
<evidence type="ECO:0000256" key="5">
    <source>
        <dbReference type="ARBA" id="ARBA00023277"/>
    </source>
</evidence>
<comment type="catalytic activity">
    <reaction evidence="6">
        <text>D-glucose 6-phosphate + NADP(+) = 6-phospho-D-glucono-1,5-lactone + NADPH + H(+)</text>
        <dbReference type="Rhea" id="RHEA:15841"/>
        <dbReference type="ChEBI" id="CHEBI:15378"/>
        <dbReference type="ChEBI" id="CHEBI:57783"/>
        <dbReference type="ChEBI" id="CHEBI:57955"/>
        <dbReference type="ChEBI" id="CHEBI:58349"/>
        <dbReference type="ChEBI" id="CHEBI:61548"/>
        <dbReference type="EC" id="1.1.1.49"/>
    </reaction>
</comment>
<dbReference type="GO" id="GO:0009570">
    <property type="term" value="C:chloroplast stroma"/>
    <property type="evidence" value="ECO:0007669"/>
    <property type="project" value="TreeGrafter"/>
</dbReference>
<evidence type="ECO:0000313" key="8">
    <source>
        <dbReference type="EMBL" id="WVY89605.1"/>
    </source>
</evidence>
<keyword evidence="3" id="KW-0521">NADP</keyword>
<accession>A0AAQ3RFD3</accession>
<dbReference type="PROSITE" id="PS00069">
    <property type="entry name" value="G6P_DEHYDROGENASE"/>
    <property type="match status" value="1"/>
</dbReference>
<dbReference type="SUPFAM" id="SSF55347">
    <property type="entry name" value="Glyceraldehyde-3-phosphate dehydrogenase-like, C-terminal domain"/>
    <property type="match status" value="1"/>
</dbReference>
<dbReference type="PANTHER" id="PTHR23429">
    <property type="entry name" value="GLUCOSE-6-PHOSPHATE 1-DEHYDROGENASE G6PD"/>
    <property type="match status" value="1"/>
</dbReference>
<dbReference type="PANTHER" id="PTHR23429:SF11">
    <property type="entry name" value="GLUCOSE-6-PHOSPHATE 1-DEHYDROGENASE 2, CHLOROPLASTIC"/>
    <property type="match status" value="1"/>
</dbReference>
<organism evidence="8 9">
    <name type="scientific">Vigna mungo</name>
    <name type="common">Black gram</name>
    <name type="synonym">Phaseolus mungo</name>
    <dbReference type="NCBI Taxonomy" id="3915"/>
    <lineage>
        <taxon>Eukaryota</taxon>
        <taxon>Viridiplantae</taxon>
        <taxon>Streptophyta</taxon>
        <taxon>Embryophyta</taxon>
        <taxon>Tracheophyta</taxon>
        <taxon>Spermatophyta</taxon>
        <taxon>Magnoliopsida</taxon>
        <taxon>eudicotyledons</taxon>
        <taxon>Gunneridae</taxon>
        <taxon>Pentapetalae</taxon>
        <taxon>rosids</taxon>
        <taxon>fabids</taxon>
        <taxon>Fabales</taxon>
        <taxon>Fabaceae</taxon>
        <taxon>Papilionoideae</taxon>
        <taxon>50 kb inversion clade</taxon>
        <taxon>NPAAA clade</taxon>
        <taxon>indigoferoid/millettioid clade</taxon>
        <taxon>Phaseoleae</taxon>
        <taxon>Vigna</taxon>
    </lineage>
</organism>
<evidence type="ECO:0000256" key="6">
    <source>
        <dbReference type="ARBA" id="ARBA00048749"/>
    </source>
</evidence>
<reference evidence="8 9" key="1">
    <citation type="journal article" date="2023" name="Life. Sci Alliance">
        <title>Evolutionary insights into 3D genome organization and epigenetic landscape of Vigna mungo.</title>
        <authorList>
            <person name="Junaid A."/>
            <person name="Singh B."/>
            <person name="Bhatia S."/>
        </authorList>
    </citation>
    <scope>NUCLEOTIDE SEQUENCE [LARGE SCALE GENOMIC DNA]</scope>
    <source>
        <strain evidence="8">Urdbean</strain>
    </source>
</reference>
<feature type="domain" description="Glucose-6-phosphate dehydrogenase NAD-binding" evidence="7">
    <location>
        <begin position="32"/>
        <end position="63"/>
    </location>
</feature>
<gene>
    <name evidence="8" type="ORF">V8G54_035119</name>
</gene>
<dbReference type="InterPro" id="IPR001282">
    <property type="entry name" value="G6P_DH"/>
</dbReference>
<dbReference type="GO" id="GO:0006006">
    <property type="term" value="P:glucose metabolic process"/>
    <property type="evidence" value="ECO:0007669"/>
    <property type="project" value="InterPro"/>
</dbReference>
<dbReference type="Gene3D" id="3.40.50.720">
    <property type="entry name" value="NAD(P)-binding Rossmann-like Domain"/>
    <property type="match status" value="1"/>
</dbReference>
<keyword evidence="5" id="KW-0119">Carbohydrate metabolism</keyword>
<dbReference type="EC" id="1.1.1.49" evidence="2"/>
<sequence>MQLVDFDFNRHASHATVELEYQKICSLCILISIAALTESLNQYLTKDQIFRIDHYLGKELVINPSVLRFSNLIFEPLWYFDHYGIIRDIMIQQWSLSAQPPLNSTMTYDVVSMEHNKRFCLTGLLLEFLFS</sequence>
<evidence type="ECO:0000313" key="9">
    <source>
        <dbReference type="Proteomes" id="UP001374535"/>
    </source>
</evidence>
<dbReference type="AlphaFoldDB" id="A0AAQ3RFD3"/>
<dbReference type="EMBL" id="CP144690">
    <property type="protein sequence ID" value="WVY89605.1"/>
    <property type="molecule type" value="Genomic_DNA"/>
</dbReference>
<dbReference type="GO" id="GO:0009051">
    <property type="term" value="P:pentose-phosphate shunt, oxidative branch"/>
    <property type="evidence" value="ECO:0007669"/>
    <property type="project" value="TreeGrafter"/>
</dbReference>
<evidence type="ECO:0000259" key="7">
    <source>
        <dbReference type="Pfam" id="PF00479"/>
    </source>
</evidence>
<proteinExistence type="predicted"/>